<keyword evidence="2" id="KW-1185">Reference proteome</keyword>
<sequence>SEIEIERDKRGLLVVRLLFERTGQSGINSANDVRLELESLRTLSELSGFSTCFIDLGLLIKPESGNKKRSKRTINACNKRLRPKENRPCLRSTLSPDSPSTLFLTCSLCLSKFLKSIPSSLPAMENVARSSPLGLLIFKVYFDSSSDLAFLIVRPTTPVTCGNGLPSTTASMKSLEPSIMSLFSGFSKKTGAIASA</sequence>
<evidence type="ECO:0000313" key="2">
    <source>
        <dbReference type="Proteomes" id="UP000276133"/>
    </source>
</evidence>
<protein>
    <submittedName>
        <fullName evidence="1">Uncharacterized protein</fullName>
    </submittedName>
</protein>
<dbReference type="Proteomes" id="UP000276133">
    <property type="component" value="Unassembled WGS sequence"/>
</dbReference>
<organism evidence="1 2">
    <name type="scientific">Brachionus plicatilis</name>
    <name type="common">Marine rotifer</name>
    <name type="synonym">Brachionus muelleri</name>
    <dbReference type="NCBI Taxonomy" id="10195"/>
    <lineage>
        <taxon>Eukaryota</taxon>
        <taxon>Metazoa</taxon>
        <taxon>Spiralia</taxon>
        <taxon>Gnathifera</taxon>
        <taxon>Rotifera</taxon>
        <taxon>Eurotatoria</taxon>
        <taxon>Monogononta</taxon>
        <taxon>Pseudotrocha</taxon>
        <taxon>Ploima</taxon>
        <taxon>Brachionidae</taxon>
        <taxon>Brachionus</taxon>
    </lineage>
</organism>
<comment type="caution">
    <text evidence="1">The sequence shown here is derived from an EMBL/GenBank/DDBJ whole genome shotgun (WGS) entry which is preliminary data.</text>
</comment>
<feature type="non-terminal residue" evidence="1">
    <location>
        <position position="1"/>
    </location>
</feature>
<evidence type="ECO:0000313" key="1">
    <source>
        <dbReference type="EMBL" id="RNA44710.1"/>
    </source>
</evidence>
<dbReference type="EMBL" id="REGN01000063">
    <property type="protein sequence ID" value="RNA44710.1"/>
    <property type="molecule type" value="Genomic_DNA"/>
</dbReference>
<dbReference type="AlphaFoldDB" id="A0A3M7TA59"/>
<accession>A0A3M7TA59</accession>
<gene>
    <name evidence="1" type="ORF">BpHYR1_032241</name>
</gene>
<proteinExistence type="predicted"/>
<reference evidence="1 2" key="1">
    <citation type="journal article" date="2018" name="Sci. Rep.">
        <title>Genomic signatures of local adaptation to the degree of environmental predictability in rotifers.</title>
        <authorList>
            <person name="Franch-Gras L."/>
            <person name="Hahn C."/>
            <person name="Garcia-Roger E.M."/>
            <person name="Carmona M.J."/>
            <person name="Serra M."/>
            <person name="Gomez A."/>
        </authorList>
    </citation>
    <scope>NUCLEOTIDE SEQUENCE [LARGE SCALE GENOMIC DNA]</scope>
    <source>
        <strain evidence="1">HYR1</strain>
    </source>
</reference>
<name>A0A3M7TA59_BRAPC</name>